<name>A0A3S5A4P7_9PLAT</name>
<dbReference type="AlphaFoldDB" id="A0A3S5A4P7"/>
<keyword evidence="2" id="KW-1185">Reference proteome</keyword>
<sequence length="139" mass="15577">MPGSHVLIRRGVSLACFIGPSYANKLALYHVYCVLRRFHTASVDSRSSLKGHSATDICLTDLCRHRTRKPGGCKFTFIAELTVAEPILLARRGRNCPRKAVHFVASIGRHNNDILLACAKKEQHDRETIMSKNLIIPNR</sequence>
<evidence type="ECO:0000313" key="1">
    <source>
        <dbReference type="EMBL" id="VEL06859.1"/>
    </source>
</evidence>
<proteinExistence type="predicted"/>
<comment type="caution">
    <text evidence="1">The sequence shown here is derived from an EMBL/GenBank/DDBJ whole genome shotgun (WGS) entry which is preliminary data.</text>
</comment>
<accession>A0A3S5A4P7</accession>
<dbReference type="EMBL" id="CAAALY010000526">
    <property type="protein sequence ID" value="VEL06859.1"/>
    <property type="molecule type" value="Genomic_DNA"/>
</dbReference>
<gene>
    <name evidence="1" type="ORF">PXEA_LOCUS299</name>
</gene>
<dbReference type="Proteomes" id="UP000784294">
    <property type="component" value="Unassembled WGS sequence"/>
</dbReference>
<reference evidence="1" key="1">
    <citation type="submission" date="2018-11" db="EMBL/GenBank/DDBJ databases">
        <authorList>
            <consortium name="Pathogen Informatics"/>
        </authorList>
    </citation>
    <scope>NUCLEOTIDE SEQUENCE</scope>
</reference>
<organism evidence="1 2">
    <name type="scientific">Protopolystoma xenopodis</name>
    <dbReference type="NCBI Taxonomy" id="117903"/>
    <lineage>
        <taxon>Eukaryota</taxon>
        <taxon>Metazoa</taxon>
        <taxon>Spiralia</taxon>
        <taxon>Lophotrochozoa</taxon>
        <taxon>Platyhelminthes</taxon>
        <taxon>Monogenea</taxon>
        <taxon>Polyopisthocotylea</taxon>
        <taxon>Polystomatidea</taxon>
        <taxon>Polystomatidae</taxon>
        <taxon>Protopolystoma</taxon>
    </lineage>
</organism>
<evidence type="ECO:0000313" key="2">
    <source>
        <dbReference type="Proteomes" id="UP000784294"/>
    </source>
</evidence>
<protein>
    <submittedName>
        <fullName evidence="1">Uncharacterized protein</fullName>
    </submittedName>
</protein>